<proteinExistence type="predicted"/>
<dbReference type="Proteomes" id="UP000006180">
    <property type="component" value="Chromosome"/>
</dbReference>
<sequence>MRAEHTAVEMDDLAGERRIRLQLRDDVAVLALRHETNILAIGLLGNDKTHLLGERARLRLGEAAERKAQVVDLLLGGREEEIALVALGVSRPVEGALANIARLRARPRADVVAGRQRVGAELLRGRQQVGELDGLVAGNAWNRRFAGNVALGEGIDHRLAEARLVVEHIMRNAQSLADASGVVNVLAGAAGAGSVHRRTMVVELQSDAENIIAFAFEQPRDHGGVDTAGHGDDDTRIFGLAVKIETVHGIQSGIRTRLSLPASCFTLTPRALITAALAAFLRLSMRRHIETCASRGKSAGGPAARMPIKAASRPALDRHFRRSKIAQIMSKSLPAA</sequence>
<reference evidence="1 2" key="1">
    <citation type="journal article" date="2012" name="J. Bacteriol.">
        <title>Complete genome sequence of the broad-host-range strain Sinorhizobium fredii USDA257.</title>
        <authorList>
            <person name="Schuldes J."/>
            <person name="Rodriguez Orbegoso M."/>
            <person name="Schmeisser C."/>
            <person name="Krishnan H.B."/>
            <person name="Daniel R."/>
            <person name="Streit W.R."/>
        </authorList>
    </citation>
    <scope>NUCLEOTIDE SEQUENCE [LARGE SCALE GENOMIC DNA]</scope>
    <source>
        <strain evidence="1 2">USDA 257</strain>
    </source>
</reference>
<name>I3XCU3_SINF2</name>
<evidence type="ECO:0000313" key="2">
    <source>
        <dbReference type="Proteomes" id="UP000006180"/>
    </source>
</evidence>
<accession>I3XCU3</accession>
<dbReference type="AlphaFoldDB" id="I3XCU3"/>
<dbReference type="HOGENOM" id="CLU_826102_0_0_5"/>
<evidence type="ECO:0000313" key="1">
    <source>
        <dbReference type="EMBL" id="AFL53699.1"/>
    </source>
</evidence>
<dbReference type="KEGG" id="sfd:USDA257_c51740"/>
<dbReference type="EMBL" id="CP003563">
    <property type="protein sequence ID" value="AFL53699.1"/>
    <property type="molecule type" value="Genomic_DNA"/>
</dbReference>
<dbReference type="PATRIC" id="fig|1185652.3.peg.5366"/>
<protein>
    <submittedName>
        <fullName evidence="1">Uncharacterized protein</fullName>
    </submittedName>
</protein>
<gene>
    <name evidence="1" type="ORF">USDA257_c51740</name>
</gene>
<organism evidence="1 2">
    <name type="scientific">Sinorhizobium fredii (strain USDA 257)</name>
    <dbReference type="NCBI Taxonomy" id="1185652"/>
    <lineage>
        <taxon>Bacteria</taxon>
        <taxon>Pseudomonadati</taxon>
        <taxon>Pseudomonadota</taxon>
        <taxon>Alphaproteobacteria</taxon>
        <taxon>Hyphomicrobiales</taxon>
        <taxon>Rhizobiaceae</taxon>
        <taxon>Sinorhizobium/Ensifer group</taxon>
        <taxon>Sinorhizobium</taxon>
    </lineage>
</organism>